<keyword evidence="2 5" id="KW-0496">Mitochondrion</keyword>
<accession>Q5M9T7</accession>
<protein>
    <submittedName>
        <fullName evidence="2 5">Uncharacterized protein</fullName>
    </submittedName>
</protein>
<dbReference type="AlphaFoldDB" id="Q5M9T7"/>
<dbReference type="PaxDb" id="4097-Q5M9T7"/>
<reference evidence="5" key="3">
    <citation type="submission" date="2025-04" db="UniProtKB">
        <authorList>
            <consortium name="RefSeq"/>
        </authorList>
    </citation>
    <scope>IDENTIFICATION</scope>
    <source>
        <tissue evidence="5">Leaf</tissue>
    </source>
</reference>
<dbReference type="RefSeq" id="YP_173475.1">
    <property type="nucleotide sequence ID" value="NC_006581.1"/>
</dbReference>
<feature type="coiled-coil region" evidence="1">
    <location>
        <begin position="55"/>
        <end position="122"/>
    </location>
</feature>
<gene>
    <name evidence="2 5" type="primary">orf131c</name>
    <name evidence="5" type="ORF">NitaMp138</name>
</gene>
<dbReference type="Proteomes" id="UP000790787">
    <property type="component" value="Mitochondrion MT"/>
</dbReference>
<reference evidence="5" key="1">
    <citation type="submission" date="2004-12" db="EMBL/GenBank/DDBJ databases">
        <authorList>
            <consortium name="NCBI Genome Project"/>
        </authorList>
    </citation>
    <scope>NUCLEOTIDE SEQUENCE</scope>
    <source>
        <tissue evidence="5">Leaf</tissue>
    </source>
</reference>
<name>Q5M9T7_TOBAC</name>
<dbReference type="EMBL" id="BA000042">
    <property type="protein sequence ID" value="BAD83541.1"/>
    <property type="molecule type" value="Genomic_DNA"/>
</dbReference>
<reference evidence="2 3" key="2">
    <citation type="journal article" date="2005" name="Mol. Genet. Genomics">
        <title>The complete nucleotide sequence and multipartite organization of the tobacco mitochondrial genome: comparative analysis of mitochondrial genomes in higher plants.</title>
        <authorList>
            <person name="Sugiyama Y."/>
            <person name="Watase Y."/>
            <person name="Nagase M."/>
            <person name="Makita N."/>
            <person name="Yagura S."/>
            <person name="Hirai A."/>
            <person name="Sugiura M."/>
        </authorList>
    </citation>
    <scope>NUCLEOTIDE SEQUENCE</scope>
    <source>
        <strain evidence="3">cv. TN90</strain>
        <tissue evidence="2 5">Leaf</tissue>
    </source>
</reference>
<dbReference type="PANTHER" id="PTHR36344">
    <property type="entry name" value="RX N-TERMINAL DOMAIN-CONTAINING PROTEIN"/>
    <property type="match status" value="1"/>
</dbReference>
<dbReference type="KEGG" id="nta:3205288"/>
<dbReference type="GeneID" id="3205288"/>
<geneLocation type="mitochondrion" evidence="2 5"/>
<proteinExistence type="predicted"/>
<sequence length="131" mass="15396">MQFVLHWQNCYTLYKKRLDKPSCSTKKNKKQKFSTSVYREAMALPAQILDIPQRLAEINVEIQNVENSLRKTRIMLNGFLRHLRSVNPAAIEARMEASRQRIRELEERLQGLRQEQQALIVEAIFLGAREN</sequence>
<evidence type="ECO:0000313" key="5">
    <source>
        <dbReference type="RefSeq" id="YP_173475.1"/>
    </source>
</evidence>
<evidence type="ECO:0000313" key="2">
    <source>
        <dbReference type="EMBL" id="BAD83541.1"/>
    </source>
</evidence>
<dbReference type="PANTHER" id="PTHR36344:SF1">
    <property type="entry name" value="RX N-TERMINAL DOMAIN-CONTAINING PROTEIN"/>
    <property type="match status" value="1"/>
</dbReference>
<keyword evidence="1" id="KW-0175">Coiled coil</keyword>
<keyword evidence="4" id="KW-1185">Reference proteome</keyword>
<organism evidence="2">
    <name type="scientific">Nicotiana tabacum</name>
    <name type="common">Common tobacco</name>
    <dbReference type="NCBI Taxonomy" id="4097"/>
    <lineage>
        <taxon>Eukaryota</taxon>
        <taxon>Viridiplantae</taxon>
        <taxon>Streptophyta</taxon>
        <taxon>Embryophyta</taxon>
        <taxon>Tracheophyta</taxon>
        <taxon>Spermatophyta</taxon>
        <taxon>Magnoliopsida</taxon>
        <taxon>eudicotyledons</taxon>
        <taxon>Gunneridae</taxon>
        <taxon>Pentapetalae</taxon>
        <taxon>asterids</taxon>
        <taxon>lamiids</taxon>
        <taxon>Solanales</taxon>
        <taxon>Solanaceae</taxon>
        <taxon>Nicotianoideae</taxon>
        <taxon>Nicotianeae</taxon>
        <taxon>Nicotiana</taxon>
    </lineage>
</organism>
<evidence type="ECO:0000256" key="1">
    <source>
        <dbReference type="SAM" id="Coils"/>
    </source>
</evidence>
<evidence type="ECO:0000313" key="4">
    <source>
        <dbReference type="Proteomes" id="UP000790787"/>
    </source>
</evidence>
<evidence type="ECO:0000313" key="3">
    <source>
        <dbReference type="Proteomes" id="UP000084051"/>
    </source>
</evidence>